<keyword evidence="4" id="KW-0067">ATP-binding</keyword>
<feature type="domain" description="ABC transmembrane type-1" evidence="9">
    <location>
        <begin position="126"/>
        <end position="232"/>
    </location>
</feature>
<dbReference type="GeneTree" id="ENSGT00940000164531"/>
<evidence type="ECO:0000256" key="3">
    <source>
        <dbReference type="ARBA" id="ARBA00022741"/>
    </source>
</evidence>
<evidence type="ECO:0000256" key="7">
    <source>
        <dbReference type="SAM" id="MobiDB-lite"/>
    </source>
</evidence>
<evidence type="ECO:0000313" key="10">
    <source>
        <dbReference type="Ensembl" id="ENSCVAP00000029508.1"/>
    </source>
</evidence>
<dbReference type="Ensembl" id="ENSCVAT00000022555.1">
    <property type="protein sequence ID" value="ENSCVAP00000029508.1"/>
    <property type="gene ID" value="ENSCVAG00000017337.1"/>
</dbReference>
<feature type="compositionally biased region" description="Polar residues" evidence="7">
    <location>
        <begin position="240"/>
        <end position="262"/>
    </location>
</feature>
<organism evidence="10 11">
    <name type="scientific">Cyprinodon variegatus</name>
    <name type="common">Sheepshead minnow</name>
    <dbReference type="NCBI Taxonomy" id="28743"/>
    <lineage>
        <taxon>Eukaryota</taxon>
        <taxon>Metazoa</taxon>
        <taxon>Chordata</taxon>
        <taxon>Craniata</taxon>
        <taxon>Vertebrata</taxon>
        <taxon>Euteleostomi</taxon>
        <taxon>Actinopterygii</taxon>
        <taxon>Neopterygii</taxon>
        <taxon>Teleostei</taxon>
        <taxon>Neoteleostei</taxon>
        <taxon>Acanthomorphata</taxon>
        <taxon>Ovalentaria</taxon>
        <taxon>Atherinomorphae</taxon>
        <taxon>Cyprinodontiformes</taxon>
        <taxon>Cyprinodontidae</taxon>
        <taxon>Cyprinodon</taxon>
    </lineage>
</organism>
<reference evidence="10" key="2">
    <citation type="submission" date="2025-09" db="UniProtKB">
        <authorList>
            <consortium name="Ensembl"/>
        </authorList>
    </citation>
    <scope>IDENTIFICATION</scope>
</reference>
<dbReference type="InterPro" id="IPR036640">
    <property type="entry name" value="ABC1_TM_sf"/>
</dbReference>
<dbReference type="PANTHER" id="PTHR24223">
    <property type="entry name" value="ATP-BINDING CASSETTE SUB-FAMILY C"/>
    <property type="match status" value="1"/>
</dbReference>
<dbReference type="GO" id="GO:0005524">
    <property type="term" value="F:ATP binding"/>
    <property type="evidence" value="ECO:0007669"/>
    <property type="project" value="UniProtKB-KW"/>
</dbReference>
<protein>
    <recommendedName>
        <fullName evidence="9">ABC transmembrane type-1 domain-containing protein</fullName>
    </recommendedName>
</protein>
<dbReference type="SUPFAM" id="SSF90123">
    <property type="entry name" value="ABC transporter transmembrane region"/>
    <property type="match status" value="1"/>
</dbReference>
<dbReference type="InterPro" id="IPR050173">
    <property type="entry name" value="ABC_transporter_C-like"/>
</dbReference>
<keyword evidence="1" id="KW-0813">Transport</keyword>
<keyword evidence="11" id="KW-1185">Reference proteome</keyword>
<evidence type="ECO:0000256" key="1">
    <source>
        <dbReference type="ARBA" id="ARBA00022448"/>
    </source>
</evidence>
<evidence type="ECO:0000256" key="6">
    <source>
        <dbReference type="ARBA" id="ARBA00023136"/>
    </source>
</evidence>
<keyword evidence="3" id="KW-0547">Nucleotide-binding</keyword>
<reference evidence="10" key="1">
    <citation type="submission" date="2025-08" db="UniProtKB">
        <authorList>
            <consortium name="Ensembl"/>
        </authorList>
    </citation>
    <scope>IDENTIFICATION</scope>
</reference>
<dbReference type="AlphaFoldDB" id="A0A3Q2EAQ4"/>
<name>A0A3Q2EAQ4_CYPVA</name>
<evidence type="ECO:0000259" key="9">
    <source>
        <dbReference type="PROSITE" id="PS50929"/>
    </source>
</evidence>
<keyword evidence="2 8" id="KW-0812">Transmembrane</keyword>
<feature type="transmembrane region" description="Helical" evidence="8">
    <location>
        <begin position="158"/>
        <end position="179"/>
    </location>
</feature>
<sequence length="285" mass="31341">NASSPQTSTEPDTGEMVAEDGSSCVSRLFYLWLNPLLRRGQRGDLERPQHVYHLPWKLRTAVVWRYFHRCWEACGSGAGMSGQQDQWPRPVSSVKGSDCREGLLELEGDVRLLRVLHKAFGLRYYILGVLKVTVNISSFAGPLLLSSLVSFIEEKGAPFSKGVICVLGLFATTLLSSVLRNIYVFQISKISLSARASLVSAIYGKALQVSSCSLAGFTLGEVVNLMSTDTDQNRDPPQNPQSSVPYPNTSPSTCPPIRSTSHSTATFTSPVITVHAKQHQYEPFF</sequence>
<keyword evidence="5 8" id="KW-1133">Transmembrane helix</keyword>
<dbReference type="PANTHER" id="PTHR24223:SF330">
    <property type="entry name" value="ATP-BINDING CASSETTE SUB-FAMILY C MEMBER 10"/>
    <property type="match status" value="1"/>
</dbReference>
<evidence type="ECO:0000256" key="4">
    <source>
        <dbReference type="ARBA" id="ARBA00022840"/>
    </source>
</evidence>
<dbReference type="STRING" id="28743.ENSCVAP00000029508"/>
<dbReference type="InterPro" id="IPR011527">
    <property type="entry name" value="ABC1_TM_dom"/>
</dbReference>
<dbReference type="PROSITE" id="PS50929">
    <property type="entry name" value="ABC_TM1F"/>
    <property type="match status" value="1"/>
</dbReference>
<feature type="transmembrane region" description="Helical" evidence="8">
    <location>
        <begin position="124"/>
        <end position="152"/>
    </location>
</feature>
<evidence type="ECO:0000256" key="8">
    <source>
        <dbReference type="SAM" id="Phobius"/>
    </source>
</evidence>
<proteinExistence type="predicted"/>
<dbReference type="Pfam" id="PF00664">
    <property type="entry name" value="ABC_membrane"/>
    <property type="match status" value="1"/>
</dbReference>
<dbReference type="GO" id="GO:0140359">
    <property type="term" value="F:ABC-type transporter activity"/>
    <property type="evidence" value="ECO:0007669"/>
    <property type="project" value="InterPro"/>
</dbReference>
<feature type="region of interest" description="Disordered" evidence="7">
    <location>
        <begin position="228"/>
        <end position="262"/>
    </location>
</feature>
<keyword evidence="6 8" id="KW-0472">Membrane</keyword>
<dbReference type="Proteomes" id="UP000265020">
    <property type="component" value="Unassembled WGS sequence"/>
</dbReference>
<evidence type="ECO:0000256" key="2">
    <source>
        <dbReference type="ARBA" id="ARBA00022692"/>
    </source>
</evidence>
<evidence type="ECO:0000256" key="5">
    <source>
        <dbReference type="ARBA" id="ARBA00022989"/>
    </source>
</evidence>
<accession>A0A3Q2EAQ4</accession>
<dbReference type="Gene3D" id="1.20.1560.10">
    <property type="entry name" value="ABC transporter type 1, transmembrane domain"/>
    <property type="match status" value="1"/>
</dbReference>
<evidence type="ECO:0000313" key="11">
    <source>
        <dbReference type="Proteomes" id="UP000265020"/>
    </source>
</evidence>
<dbReference type="GO" id="GO:0016020">
    <property type="term" value="C:membrane"/>
    <property type="evidence" value="ECO:0007669"/>
    <property type="project" value="InterPro"/>
</dbReference>